<dbReference type="STRING" id="679926.Mpet_0020"/>
<reference evidence="3 4" key="1">
    <citation type="journal article" date="2010" name="Stand. Genomic Sci.">
        <title>Complete genome sequence of Methanoplanus petrolearius type strain (SEBR 4847).</title>
        <authorList>
            <person name="Brambilla E."/>
            <person name="Djao O.D."/>
            <person name="Daligault H."/>
            <person name="Lapidus A."/>
            <person name="Lucas S."/>
            <person name="Hammon N."/>
            <person name="Nolan M."/>
            <person name="Tice H."/>
            <person name="Cheng J.F."/>
            <person name="Han C."/>
            <person name="Tapia R."/>
            <person name="Goodwin L."/>
            <person name="Pitluck S."/>
            <person name="Liolios K."/>
            <person name="Ivanova N."/>
            <person name="Mavromatis K."/>
            <person name="Mikhailova N."/>
            <person name="Pati A."/>
            <person name="Chen A."/>
            <person name="Palaniappan K."/>
            <person name="Land M."/>
            <person name="Hauser L."/>
            <person name="Chang Y.J."/>
            <person name="Jeffries C.D."/>
            <person name="Rohde M."/>
            <person name="Spring S."/>
            <person name="Sikorski J."/>
            <person name="Goker M."/>
            <person name="Woyke T."/>
            <person name="Bristow J."/>
            <person name="Eisen J.A."/>
            <person name="Markowitz V."/>
            <person name="Hugenholtz P."/>
            <person name="Kyrpides N.C."/>
            <person name="Klenk H.P."/>
        </authorList>
    </citation>
    <scope>NUCLEOTIDE SEQUENCE [LARGE SCALE GENOMIC DNA]</scope>
    <source>
        <strain evidence="4">DSM 11571 / OCM 486 / SEBR 4847</strain>
    </source>
</reference>
<evidence type="ECO:0000259" key="1">
    <source>
        <dbReference type="Pfam" id="PF07705"/>
    </source>
</evidence>
<dbReference type="InterPro" id="IPR011635">
    <property type="entry name" value="CARDB"/>
</dbReference>
<keyword evidence="4" id="KW-1185">Reference proteome</keyword>
<feature type="domain" description="CARDB" evidence="1">
    <location>
        <begin position="503"/>
        <end position="587"/>
    </location>
</feature>
<dbReference type="AlphaFoldDB" id="E1RDB7"/>
<dbReference type="HOGENOM" id="CLU_459030_0_0_2"/>
<dbReference type="Pfam" id="PF07705">
    <property type="entry name" value="CARDB"/>
    <property type="match status" value="1"/>
</dbReference>
<dbReference type="EMBL" id="CP002117">
    <property type="protein sequence ID" value="ADN34801.1"/>
    <property type="molecule type" value="Genomic_DNA"/>
</dbReference>
<dbReference type="eggNOG" id="arCOG03549">
    <property type="taxonomic scope" value="Archaea"/>
</dbReference>
<dbReference type="InterPro" id="IPR013783">
    <property type="entry name" value="Ig-like_fold"/>
</dbReference>
<feature type="domain" description="DUF3344" evidence="2">
    <location>
        <begin position="22"/>
        <end position="321"/>
    </location>
</feature>
<proteinExistence type="predicted"/>
<name>E1RDB7_METP4</name>
<dbReference type="InterPro" id="IPR021779">
    <property type="entry name" value="DUF3344"/>
</dbReference>
<sequence length="593" mass="62799" precursor="true">MALCLALICLFFVTPGLALYDFEGIPLDIASQGEVAGSIYSAGTYGLTEPPVACSFTLPGEPVWAEVYTGVWGGTEKYSGTAEISINSLKIFKYSLYGEQDMNENVYCTGHGVYWISQDATDLLHSGENRVVVNTSRGESGSRMDGRVYAVFVVAAVGDNSGYITQYWIAEGNENLHGEGWSGSNPTVHDTSSYTFSGADLTGMQSAELTTVLLAGTRYQPDYMTFNSNDLGQPETDTSHYPEGATDIGDEICFDAEGGSGTESRYVDVESFDVTDYVKDVNTVVFERGRDSNGDGVIDPSSAISEGEDYIHPCLAVLSVKKKKASLLQDMGIAGITTANMYAGATGTLTAEVRNYGENTGSQAVVAFYVDGEKIGTATADTGSSGVGYAVIEWAATGGEHEISAKLESPADSVSSNDEYSLACNIEDLPDLSLKVSSPVSAESGEAAVKQSPSFFMIPVLGAAGAAAVWGRRKKPGKIMAATLVCMLVLCPVLVQPSFAAGLEYREYVLPVEVLNEGGAVDPGVSLTVYLDGEKAAYTTLEDGIDGGDSESVEISIFTTPGSHKVRIVVDEEGSVDELDEGNNSFEAVYEFP</sequence>
<organism evidence="3 4">
    <name type="scientific">Methanolacinia petrolearia (strain DSM 11571 / OCM 486 / SEBR 4847)</name>
    <name type="common">Methanoplanus petrolearius</name>
    <dbReference type="NCBI Taxonomy" id="679926"/>
    <lineage>
        <taxon>Archaea</taxon>
        <taxon>Methanobacteriati</taxon>
        <taxon>Methanobacteriota</taxon>
        <taxon>Stenosarchaea group</taxon>
        <taxon>Methanomicrobia</taxon>
        <taxon>Methanomicrobiales</taxon>
        <taxon>Methanomicrobiaceae</taxon>
        <taxon>Methanolacinia</taxon>
    </lineage>
</organism>
<dbReference type="Proteomes" id="UP000006565">
    <property type="component" value="Chromosome"/>
</dbReference>
<dbReference type="Gene3D" id="2.60.40.10">
    <property type="entry name" value="Immunoglobulins"/>
    <property type="match status" value="2"/>
</dbReference>
<evidence type="ECO:0000313" key="3">
    <source>
        <dbReference type="EMBL" id="ADN34801.1"/>
    </source>
</evidence>
<evidence type="ECO:0000313" key="4">
    <source>
        <dbReference type="Proteomes" id="UP000006565"/>
    </source>
</evidence>
<dbReference type="KEGG" id="mpi:Mpet_0020"/>
<protein>
    <submittedName>
        <fullName evidence="3">APHP domain protein</fullName>
    </submittedName>
</protein>
<gene>
    <name evidence="3" type="ordered locus">Mpet_0020</name>
</gene>
<dbReference type="Pfam" id="PF11824">
    <property type="entry name" value="DUF3344"/>
    <property type="match status" value="1"/>
</dbReference>
<accession>E1RDB7</accession>
<evidence type="ECO:0000259" key="2">
    <source>
        <dbReference type="Pfam" id="PF11824"/>
    </source>
</evidence>